<organism evidence="1 2">
    <name type="scientific">Knipowitschia caucasica</name>
    <name type="common">Caucasian dwarf goby</name>
    <name type="synonym">Pomatoschistus caucasicus</name>
    <dbReference type="NCBI Taxonomy" id="637954"/>
    <lineage>
        <taxon>Eukaryota</taxon>
        <taxon>Metazoa</taxon>
        <taxon>Chordata</taxon>
        <taxon>Craniata</taxon>
        <taxon>Vertebrata</taxon>
        <taxon>Euteleostomi</taxon>
        <taxon>Actinopterygii</taxon>
        <taxon>Neopterygii</taxon>
        <taxon>Teleostei</taxon>
        <taxon>Neoteleostei</taxon>
        <taxon>Acanthomorphata</taxon>
        <taxon>Gobiaria</taxon>
        <taxon>Gobiiformes</taxon>
        <taxon>Gobioidei</taxon>
        <taxon>Gobiidae</taxon>
        <taxon>Gobiinae</taxon>
        <taxon>Knipowitschia</taxon>
    </lineage>
</organism>
<reference evidence="1 2" key="1">
    <citation type="submission" date="2024-04" db="EMBL/GenBank/DDBJ databases">
        <authorList>
            <person name="Waldvogel A.-M."/>
            <person name="Schoenle A."/>
        </authorList>
    </citation>
    <scope>NUCLEOTIDE SEQUENCE [LARGE SCALE GENOMIC DNA]</scope>
</reference>
<dbReference type="Proteomes" id="UP001497482">
    <property type="component" value="Chromosome 13"/>
</dbReference>
<evidence type="ECO:0000313" key="1">
    <source>
        <dbReference type="EMBL" id="CAL1578024.1"/>
    </source>
</evidence>
<name>A0AAV2JK62_KNICA</name>
<dbReference type="AlphaFoldDB" id="A0AAV2JK62"/>
<dbReference type="EMBL" id="OZ035835">
    <property type="protein sequence ID" value="CAL1578024.1"/>
    <property type="molecule type" value="Genomic_DNA"/>
</dbReference>
<evidence type="ECO:0000313" key="2">
    <source>
        <dbReference type="Proteomes" id="UP001497482"/>
    </source>
</evidence>
<protein>
    <submittedName>
        <fullName evidence="1">Uncharacterized protein</fullName>
    </submittedName>
</protein>
<gene>
    <name evidence="1" type="ORF">KC01_LOCUS9260</name>
</gene>
<accession>A0AAV2JK62</accession>
<sequence>MWEKDAGEQLKICVYQGDECGDVTAAVVSSCLGAYGGFILAWSFPPELAARLAAATPSRGVRNTALWCIILCRLFVKVIQAVLS</sequence>
<keyword evidence="2" id="KW-1185">Reference proteome</keyword>
<proteinExistence type="predicted"/>